<dbReference type="EMBL" id="KB742582">
    <property type="protein sequence ID" value="EOB06767.1"/>
    <property type="molecule type" value="Genomic_DNA"/>
</dbReference>
<proteinExistence type="predicted"/>
<accession>R0KA92</accession>
<reference evidence="2" key="1">
    <citation type="journal article" date="2013" name="Nat. Genet.">
        <title>The duck genome and transcriptome provide insight into an avian influenza virus reservoir species.</title>
        <authorList>
            <person name="Huang Y."/>
            <person name="Li Y."/>
            <person name="Burt D.W."/>
            <person name="Chen H."/>
            <person name="Zhang Y."/>
            <person name="Qian W."/>
            <person name="Kim H."/>
            <person name="Gan S."/>
            <person name="Zhao Y."/>
            <person name="Li J."/>
            <person name="Yi K."/>
            <person name="Feng H."/>
            <person name="Zhu P."/>
            <person name="Li B."/>
            <person name="Liu Q."/>
            <person name="Fairley S."/>
            <person name="Magor K.E."/>
            <person name="Du Z."/>
            <person name="Hu X."/>
            <person name="Goodman L."/>
            <person name="Tafer H."/>
            <person name="Vignal A."/>
            <person name="Lee T."/>
            <person name="Kim K.W."/>
            <person name="Sheng Z."/>
            <person name="An Y."/>
            <person name="Searle S."/>
            <person name="Herrero J."/>
            <person name="Groenen M.A."/>
            <person name="Crooijmans R.P."/>
            <person name="Faraut T."/>
            <person name="Cai Q."/>
            <person name="Webster R.G."/>
            <person name="Aldridge J.R."/>
            <person name="Warren W.C."/>
            <person name="Bartschat S."/>
            <person name="Kehr S."/>
            <person name="Marz M."/>
            <person name="Stadler P.F."/>
            <person name="Smith J."/>
            <person name="Kraus R.H."/>
            <person name="Zhao Y."/>
            <person name="Ren L."/>
            <person name="Fei J."/>
            <person name="Morisson M."/>
            <person name="Kaiser P."/>
            <person name="Griffin D.K."/>
            <person name="Rao M."/>
            <person name="Pitel F."/>
            <person name="Wang J."/>
            <person name="Li N."/>
        </authorList>
    </citation>
    <scope>NUCLEOTIDE SEQUENCE [LARGE SCALE GENOMIC DNA]</scope>
</reference>
<evidence type="ECO:0000313" key="2">
    <source>
        <dbReference type="Proteomes" id="UP000296049"/>
    </source>
</evidence>
<dbReference type="Proteomes" id="UP000296049">
    <property type="component" value="Unassembled WGS sequence"/>
</dbReference>
<name>R0KA92_ANAPL</name>
<keyword evidence="2" id="KW-1185">Reference proteome</keyword>
<gene>
    <name evidence="1" type="ORF">Anapl_06697</name>
</gene>
<sequence>MSRSVYADTILVSFGVTKVNTKTHSLRPEGCDVTAAITHGSDRYVPGSCVLLSNKTQLDVRCRNSCPSMPRAESPPACVSAIYQELFVCQHCQLLLLFGDLQSRRQTPRASQSNARVSTFISETYLETEKNTGQAAKPVYETDITKDAILLPLTLMDAGSGPKLTSDSSIALIA</sequence>
<dbReference type="AlphaFoldDB" id="R0KA92"/>
<organism evidence="1 2">
    <name type="scientific">Anas platyrhynchos</name>
    <name type="common">Mallard</name>
    <name type="synonym">Anas boschas</name>
    <dbReference type="NCBI Taxonomy" id="8839"/>
    <lineage>
        <taxon>Eukaryota</taxon>
        <taxon>Metazoa</taxon>
        <taxon>Chordata</taxon>
        <taxon>Craniata</taxon>
        <taxon>Vertebrata</taxon>
        <taxon>Euteleostomi</taxon>
        <taxon>Archelosauria</taxon>
        <taxon>Archosauria</taxon>
        <taxon>Dinosauria</taxon>
        <taxon>Saurischia</taxon>
        <taxon>Theropoda</taxon>
        <taxon>Coelurosauria</taxon>
        <taxon>Aves</taxon>
        <taxon>Neognathae</taxon>
        <taxon>Galloanserae</taxon>
        <taxon>Anseriformes</taxon>
        <taxon>Anatidae</taxon>
        <taxon>Anatinae</taxon>
        <taxon>Anas</taxon>
    </lineage>
</organism>
<protein>
    <submittedName>
        <fullName evidence="1">Uncharacterized protein</fullName>
    </submittedName>
</protein>
<evidence type="ECO:0000313" key="1">
    <source>
        <dbReference type="EMBL" id="EOB06767.1"/>
    </source>
</evidence>